<keyword evidence="2" id="KW-0472">Membrane</keyword>
<gene>
    <name evidence="3" type="ORF">GQS65_14410</name>
</gene>
<feature type="compositionally biased region" description="Low complexity" evidence="1">
    <location>
        <begin position="60"/>
        <end position="69"/>
    </location>
</feature>
<evidence type="ECO:0000313" key="3">
    <source>
        <dbReference type="EMBL" id="MWG35663.1"/>
    </source>
</evidence>
<evidence type="ECO:0000256" key="2">
    <source>
        <dbReference type="SAM" id="Phobius"/>
    </source>
</evidence>
<reference evidence="3 4" key="1">
    <citation type="submission" date="2019-12" db="EMBL/GenBank/DDBJ databases">
        <title>Halocatena pleomorpha gen. nov. sp. nov., an extremely halophilic archaeon of family Halobacteriaceae isolated from saltpan soil.</title>
        <authorList>
            <person name="Pal Y."/>
            <person name="Verma A."/>
            <person name="Krishnamurthi S."/>
            <person name="Kumar P."/>
        </authorList>
    </citation>
    <scope>NUCLEOTIDE SEQUENCE [LARGE SCALE GENOMIC DNA]</scope>
    <source>
        <strain evidence="3 4">JCM 16495</strain>
    </source>
</reference>
<dbReference type="RefSeq" id="WP_158205335.1">
    <property type="nucleotide sequence ID" value="NZ_WSZK01000024.1"/>
</dbReference>
<comment type="caution">
    <text evidence="3">The sequence shown here is derived from an EMBL/GenBank/DDBJ whole genome shotgun (WGS) entry which is preliminary data.</text>
</comment>
<dbReference type="Pfam" id="PF10096">
    <property type="entry name" value="DUF2334"/>
    <property type="match status" value="1"/>
</dbReference>
<protein>
    <submittedName>
        <fullName evidence="3">DUF2334 domain-containing protein</fullName>
    </submittedName>
</protein>
<keyword evidence="2" id="KW-0812">Transmembrane</keyword>
<dbReference type="AlphaFoldDB" id="A0A6B0GSQ1"/>
<evidence type="ECO:0000313" key="4">
    <source>
        <dbReference type="Proteomes" id="UP000451471"/>
    </source>
</evidence>
<feature type="transmembrane region" description="Helical" evidence="2">
    <location>
        <begin position="29"/>
        <end position="51"/>
    </location>
</feature>
<dbReference type="Gene3D" id="3.20.20.370">
    <property type="entry name" value="Glycoside hydrolase/deacetylase"/>
    <property type="match status" value="1"/>
</dbReference>
<dbReference type="Proteomes" id="UP000451471">
    <property type="component" value="Unassembled WGS sequence"/>
</dbReference>
<accession>A0A6B0GSQ1</accession>
<feature type="region of interest" description="Disordered" evidence="1">
    <location>
        <begin position="60"/>
        <end position="93"/>
    </location>
</feature>
<proteinExistence type="predicted"/>
<dbReference type="OrthoDB" id="306789at2157"/>
<name>A0A6B0GSQ1_9EURY</name>
<sequence>MTRQRGPREDQHDDIRPEWGNWSVGRASAWSVLGAVVVLLLAGVATGGVGIPDGVLGDAGSSPAAGPGAVPTHGTEDVDGPAERAVTTTPETPPEWHEYDAVVVFRNDDIQPYYRTETMVAVDRIFVEEGIPVTLGVVPQVGNGAPITDTDLCPYLRSLERDHPGQFEMALHGYTHEQRTDFYGGSEFGGLDPATQRAYIDSGTRTLTECVGERPTTFVPPMDTYDGATVDALRAANYTVVSGGGSFTAQYYDETEPFERDGLLHVPNDGGFVANWSTGAFHDADTLERRYDWAVEDGEIYVQMLHYQDFTTEERRAQLRAYIQYVKASGDVRFMTLGELDEHTRNGTIEKTEDGWRVYE</sequence>
<dbReference type="GO" id="GO:0005975">
    <property type="term" value="P:carbohydrate metabolic process"/>
    <property type="evidence" value="ECO:0007669"/>
    <property type="project" value="InterPro"/>
</dbReference>
<dbReference type="InterPro" id="IPR018763">
    <property type="entry name" value="DUF2334"/>
</dbReference>
<organism evidence="3 4">
    <name type="scientific">Halomarina oriensis</name>
    <dbReference type="NCBI Taxonomy" id="671145"/>
    <lineage>
        <taxon>Archaea</taxon>
        <taxon>Methanobacteriati</taxon>
        <taxon>Methanobacteriota</taxon>
        <taxon>Stenosarchaea group</taxon>
        <taxon>Halobacteria</taxon>
        <taxon>Halobacteriales</taxon>
        <taxon>Natronomonadaceae</taxon>
        <taxon>Halomarina</taxon>
    </lineage>
</organism>
<keyword evidence="2" id="KW-1133">Transmembrane helix</keyword>
<dbReference type="SUPFAM" id="SSF88713">
    <property type="entry name" value="Glycoside hydrolase/deacetylase"/>
    <property type="match status" value="1"/>
</dbReference>
<keyword evidence="4" id="KW-1185">Reference proteome</keyword>
<dbReference type="InterPro" id="IPR011330">
    <property type="entry name" value="Glyco_hydro/deAcase_b/a-brl"/>
</dbReference>
<dbReference type="EMBL" id="WSZK01000024">
    <property type="protein sequence ID" value="MWG35663.1"/>
    <property type="molecule type" value="Genomic_DNA"/>
</dbReference>
<evidence type="ECO:0000256" key="1">
    <source>
        <dbReference type="SAM" id="MobiDB-lite"/>
    </source>
</evidence>